<dbReference type="Proteomes" id="UP001236800">
    <property type="component" value="Chromosome"/>
</dbReference>
<dbReference type="EMBL" id="CP132914">
    <property type="protein sequence ID" value="WMB73998.1"/>
    <property type="molecule type" value="Genomic_DNA"/>
</dbReference>
<dbReference type="AlphaFoldDB" id="A0AA50KFN7"/>
<evidence type="ECO:0000256" key="1">
    <source>
        <dbReference type="SAM" id="Phobius"/>
    </source>
</evidence>
<dbReference type="GeneID" id="301338529"/>
<organism evidence="2">
    <name type="scientific">Shewanella oncorhynchi</name>
    <dbReference type="NCBI Taxonomy" id="2726434"/>
    <lineage>
        <taxon>Bacteria</taxon>
        <taxon>Pseudomonadati</taxon>
        <taxon>Pseudomonadota</taxon>
        <taxon>Gammaproteobacteria</taxon>
        <taxon>Alteromonadales</taxon>
        <taxon>Shewanellaceae</taxon>
        <taxon>Shewanella</taxon>
    </lineage>
</organism>
<keyword evidence="1" id="KW-0812">Transmembrane</keyword>
<evidence type="ECO:0000313" key="2">
    <source>
        <dbReference type="EMBL" id="WMB73998.1"/>
    </source>
</evidence>
<protein>
    <submittedName>
        <fullName evidence="2">Uncharacterized protein</fullName>
    </submittedName>
</protein>
<dbReference type="RefSeq" id="WP_219251175.1">
    <property type="nucleotide sequence ID" value="NZ_CP132914.1"/>
</dbReference>
<proteinExistence type="predicted"/>
<gene>
    <name evidence="2" type="ORF">RA178_05055</name>
</gene>
<sequence length="52" mass="5610">MKHKTQDAAKVKIMPLHSDASSQGTSTLGLIYRVLGILLLLSVITFGINAWA</sequence>
<dbReference type="KEGG" id="sog:RA178_05055"/>
<name>A0AA50KFN7_9GAMM</name>
<keyword evidence="1" id="KW-0472">Membrane</keyword>
<accession>A0AA50KFN7</accession>
<reference evidence="2" key="1">
    <citation type="submission" date="2023-08" db="EMBL/GenBank/DDBJ databases">
        <title>Complete genome sequence of Shewanella oncorhynchi Z-P2, a siderophore putrebactin-producing bacterium.</title>
        <authorList>
            <person name="Zhang Y."/>
        </authorList>
    </citation>
    <scope>NUCLEOTIDE SEQUENCE</scope>
    <source>
        <strain evidence="2">Z-P2</strain>
    </source>
</reference>
<feature type="transmembrane region" description="Helical" evidence="1">
    <location>
        <begin position="30"/>
        <end position="51"/>
    </location>
</feature>
<keyword evidence="1" id="KW-1133">Transmembrane helix</keyword>